<proteinExistence type="predicted"/>
<accession>A0A645J1K4</accession>
<reference evidence="1" key="1">
    <citation type="submission" date="2019-08" db="EMBL/GenBank/DDBJ databases">
        <authorList>
            <person name="Kucharzyk K."/>
            <person name="Murdoch R.W."/>
            <person name="Higgins S."/>
            <person name="Loffler F."/>
        </authorList>
    </citation>
    <scope>NUCLEOTIDE SEQUENCE</scope>
</reference>
<name>A0A645J1K4_9ZZZZ</name>
<gene>
    <name evidence="1" type="ORF">SDC9_205259</name>
</gene>
<dbReference type="AlphaFoldDB" id="A0A645J1K4"/>
<protein>
    <submittedName>
        <fullName evidence="1">Uncharacterized protein</fullName>
    </submittedName>
</protein>
<sequence length="78" mass="8791">MLFFQLIFSAVLSFLRMKKSVIKIAAIGAKTDPIRYKKFSNFVMGTKTASTIPMMQTITPAHFSLIFFEILTVLTPAE</sequence>
<organism evidence="1">
    <name type="scientific">bioreactor metagenome</name>
    <dbReference type="NCBI Taxonomy" id="1076179"/>
    <lineage>
        <taxon>unclassified sequences</taxon>
        <taxon>metagenomes</taxon>
        <taxon>ecological metagenomes</taxon>
    </lineage>
</organism>
<comment type="caution">
    <text evidence="1">The sequence shown here is derived from an EMBL/GenBank/DDBJ whole genome shotgun (WGS) entry which is preliminary data.</text>
</comment>
<dbReference type="EMBL" id="VSSQ01129215">
    <property type="protein sequence ID" value="MPN57565.1"/>
    <property type="molecule type" value="Genomic_DNA"/>
</dbReference>
<evidence type="ECO:0000313" key="1">
    <source>
        <dbReference type="EMBL" id="MPN57565.1"/>
    </source>
</evidence>